<sequence length="106" mass="11743">RCSCINIKGVSGYLSQHTTHINTHFVQTKLCGLKTWLTHTNIPGLVEGGCQLLVLEPLSGEEPQEALVGLHVGPRYRTIRRTSCNLFVLKSSSDFGLDWTSEAKTF</sequence>
<reference evidence="1" key="2">
    <citation type="submission" date="2016-06" db="EMBL/GenBank/DDBJ databases">
        <title>The genome of a short-lived fish provides insights into sex chromosome evolution and the genetic control of aging.</title>
        <authorList>
            <person name="Reichwald K."/>
            <person name="Felder M."/>
            <person name="Petzold A."/>
            <person name="Koch P."/>
            <person name="Groth M."/>
            <person name="Platzer M."/>
        </authorList>
    </citation>
    <scope>NUCLEOTIDE SEQUENCE</scope>
    <source>
        <tissue evidence="1">Brain</tissue>
    </source>
</reference>
<proteinExistence type="predicted"/>
<evidence type="ECO:0000313" key="1">
    <source>
        <dbReference type="EMBL" id="SBQ36930.1"/>
    </source>
</evidence>
<dbReference type="EMBL" id="HAEA01008450">
    <property type="protein sequence ID" value="SBQ36930.1"/>
    <property type="molecule type" value="Transcribed_RNA"/>
</dbReference>
<reference evidence="1" key="1">
    <citation type="submission" date="2016-05" db="EMBL/GenBank/DDBJ databases">
        <authorList>
            <person name="Lavstsen T."/>
            <person name="Jespersen J.S."/>
        </authorList>
    </citation>
    <scope>NUCLEOTIDE SEQUENCE</scope>
    <source>
        <tissue evidence="1">Brain</tissue>
    </source>
</reference>
<protein>
    <submittedName>
        <fullName evidence="1">Uncharacterized protein</fullName>
    </submittedName>
</protein>
<accession>A0A1A8DRI4</accession>
<feature type="non-terminal residue" evidence="1">
    <location>
        <position position="106"/>
    </location>
</feature>
<feature type="non-terminal residue" evidence="1">
    <location>
        <position position="1"/>
    </location>
</feature>
<gene>
    <name evidence="1" type="primary">Nfu_g_1_019476</name>
</gene>
<organism evidence="1">
    <name type="scientific">Nothobranchius kadleci</name>
    <name type="common">African annual killifish</name>
    <dbReference type="NCBI Taxonomy" id="1051664"/>
    <lineage>
        <taxon>Eukaryota</taxon>
        <taxon>Metazoa</taxon>
        <taxon>Chordata</taxon>
        <taxon>Craniata</taxon>
        <taxon>Vertebrata</taxon>
        <taxon>Euteleostomi</taxon>
        <taxon>Actinopterygii</taxon>
        <taxon>Neopterygii</taxon>
        <taxon>Teleostei</taxon>
        <taxon>Neoteleostei</taxon>
        <taxon>Acanthomorphata</taxon>
        <taxon>Ovalentaria</taxon>
        <taxon>Atherinomorphae</taxon>
        <taxon>Cyprinodontiformes</taxon>
        <taxon>Nothobranchiidae</taxon>
        <taxon>Nothobranchius</taxon>
    </lineage>
</organism>
<name>A0A1A8DRI4_NOTKA</name>
<dbReference type="AlphaFoldDB" id="A0A1A8DRI4"/>